<dbReference type="AlphaFoldDB" id="A0AA35TEZ7"/>
<accession>A0AA35TEZ7</accession>
<sequence length="74" mass="8319">MSGQKIHHSLAPRAGLQRQNDGGDVGPIRGISRAERHDVPGRRSQRGQRSSYTKKLKCGSPPNTVETFKKRKRR</sequence>
<proteinExistence type="predicted"/>
<feature type="region of interest" description="Disordered" evidence="1">
    <location>
        <begin position="1"/>
        <end position="74"/>
    </location>
</feature>
<dbReference type="EMBL" id="CASHTH010003607">
    <property type="protein sequence ID" value="CAI8047100.1"/>
    <property type="molecule type" value="Genomic_DNA"/>
</dbReference>
<feature type="compositionally biased region" description="Basic and acidic residues" evidence="1">
    <location>
        <begin position="32"/>
        <end position="41"/>
    </location>
</feature>
<evidence type="ECO:0000313" key="2">
    <source>
        <dbReference type="EMBL" id="CAI8047100.1"/>
    </source>
</evidence>
<gene>
    <name evidence="2" type="ORF">GBAR_LOCUS26024</name>
</gene>
<protein>
    <submittedName>
        <fullName evidence="2">Uncharacterized protein</fullName>
    </submittedName>
</protein>
<organism evidence="2 3">
    <name type="scientific">Geodia barretti</name>
    <name type="common">Barrett's horny sponge</name>
    <dbReference type="NCBI Taxonomy" id="519541"/>
    <lineage>
        <taxon>Eukaryota</taxon>
        <taxon>Metazoa</taxon>
        <taxon>Porifera</taxon>
        <taxon>Demospongiae</taxon>
        <taxon>Heteroscleromorpha</taxon>
        <taxon>Tetractinellida</taxon>
        <taxon>Astrophorina</taxon>
        <taxon>Geodiidae</taxon>
        <taxon>Geodia</taxon>
    </lineage>
</organism>
<reference evidence="2" key="1">
    <citation type="submission" date="2023-03" db="EMBL/GenBank/DDBJ databases">
        <authorList>
            <person name="Steffen K."/>
            <person name="Cardenas P."/>
        </authorList>
    </citation>
    <scope>NUCLEOTIDE SEQUENCE</scope>
</reference>
<keyword evidence="3" id="KW-1185">Reference proteome</keyword>
<dbReference type="Proteomes" id="UP001174909">
    <property type="component" value="Unassembled WGS sequence"/>
</dbReference>
<evidence type="ECO:0000256" key="1">
    <source>
        <dbReference type="SAM" id="MobiDB-lite"/>
    </source>
</evidence>
<feature type="compositionally biased region" description="Basic residues" evidence="1">
    <location>
        <begin position="1"/>
        <end position="10"/>
    </location>
</feature>
<evidence type="ECO:0000313" key="3">
    <source>
        <dbReference type="Proteomes" id="UP001174909"/>
    </source>
</evidence>
<comment type="caution">
    <text evidence="2">The sequence shown here is derived from an EMBL/GenBank/DDBJ whole genome shotgun (WGS) entry which is preliminary data.</text>
</comment>
<name>A0AA35TEZ7_GEOBA</name>